<gene>
    <name evidence="1" type="ORF">ABEG20_02935</name>
</gene>
<dbReference type="EMBL" id="CP157485">
    <property type="protein sequence ID" value="XBO48552.1"/>
    <property type="molecule type" value="Genomic_DNA"/>
</dbReference>
<evidence type="ECO:0000313" key="1">
    <source>
        <dbReference type="EMBL" id="XBO48552.1"/>
    </source>
</evidence>
<reference evidence="1" key="1">
    <citation type="submission" date="2024-05" db="EMBL/GenBank/DDBJ databases">
        <authorList>
            <person name="Kim S."/>
            <person name="Heo J."/>
            <person name="Choi H."/>
            <person name="Choi Y."/>
            <person name="Kwon S.-W."/>
            <person name="Kim Y."/>
        </authorList>
    </citation>
    <scope>NUCLEOTIDE SEQUENCE</scope>
    <source>
        <strain evidence="1">KACC 23697</strain>
    </source>
</reference>
<proteinExistence type="predicted"/>
<organism evidence="1">
    <name type="scientific">Pedobacter sp. KACC 23697</name>
    <dbReference type="NCBI Taxonomy" id="3149230"/>
    <lineage>
        <taxon>Bacteria</taxon>
        <taxon>Pseudomonadati</taxon>
        <taxon>Bacteroidota</taxon>
        <taxon>Sphingobacteriia</taxon>
        <taxon>Sphingobacteriales</taxon>
        <taxon>Sphingobacteriaceae</taxon>
        <taxon>Pedobacter</taxon>
    </lineage>
</organism>
<evidence type="ECO:0008006" key="2">
    <source>
        <dbReference type="Google" id="ProtNLM"/>
    </source>
</evidence>
<accession>A0AAU7K7J1</accession>
<dbReference type="RefSeq" id="WP_406825909.1">
    <property type="nucleotide sequence ID" value="NZ_CP157485.1"/>
</dbReference>
<protein>
    <recommendedName>
        <fullName evidence="2">DUF2281 domain-containing protein</fullName>
    </recommendedName>
</protein>
<name>A0AAU7K7J1_9SPHI</name>
<dbReference type="AlphaFoldDB" id="A0AAU7K7J1"/>
<sequence>MTDAQLFSEILALPSNLNQEVFDLVTHLKEKAKNKNLFFDNKVEEPTPKYGKKFSDILLNGPVFSDAQIQKIKKTRKSLNEWRTK</sequence>